<evidence type="ECO:0000313" key="2">
    <source>
        <dbReference type="Proteomes" id="UP000542353"/>
    </source>
</evidence>
<dbReference type="RefSeq" id="WP_184256363.1">
    <property type="nucleotide sequence ID" value="NZ_JACHIH010000007.1"/>
</dbReference>
<gene>
    <name evidence="1" type="ORF">HNR60_001720</name>
</gene>
<comment type="caution">
    <text evidence="1">The sequence shown here is derived from an EMBL/GenBank/DDBJ whole genome shotgun (WGS) entry which is preliminary data.</text>
</comment>
<accession>A0A7W8DZK8</accession>
<organism evidence="1 2">
    <name type="scientific">Rhodopseudomonas rhenobacensis</name>
    <dbReference type="NCBI Taxonomy" id="87461"/>
    <lineage>
        <taxon>Bacteria</taxon>
        <taxon>Pseudomonadati</taxon>
        <taxon>Pseudomonadota</taxon>
        <taxon>Alphaproteobacteria</taxon>
        <taxon>Hyphomicrobiales</taxon>
        <taxon>Nitrobacteraceae</taxon>
        <taxon>Rhodopseudomonas</taxon>
    </lineage>
</organism>
<name>A0A7W8DZK8_9BRAD</name>
<proteinExistence type="predicted"/>
<keyword evidence="2" id="KW-1185">Reference proteome</keyword>
<dbReference type="EMBL" id="JACHIH010000007">
    <property type="protein sequence ID" value="MBB5046971.1"/>
    <property type="molecule type" value="Genomic_DNA"/>
</dbReference>
<protein>
    <submittedName>
        <fullName evidence="1">Uncharacterized protein</fullName>
    </submittedName>
</protein>
<evidence type="ECO:0000313" key="1">
    <source>
        <dbReference type="EMBL" id="MBB5046971.1"/>
    </source>
</evidence>
<sequence>MGIEIVITRTTEDRTSRLATVNISDAGSIVMRSPGLKTITVGSPIDADQPLWRQIERMAARLARIEEIQ</sequence>
<dbReference type="Proteomes" id="UP000542353">
    <property type="component" value="Unassembled WGS sequence"/>
</dbReference>
<reference evidence="1 2" key="1">
    <citation type="submission" date="2020-08" db="EMBL/GenBank/DDBJ databases">
        <title>Genomic Encyclopedia of Type Strains, Phase IV (KMG-IV): sequencing the most valuable type-strain genomes for metagenomic binning, comparative biology and taxonomic classification.</title>
        <authorList>
            <person name="Goeker M."/>
        </authorList>
    </citation>
    <scope>NUCLEOTIDE SEQUENCE [LARGE SCALE GENOMIC DNA]</scope>
    <source>
        <strain evidence="1 2">DSM 12706</strain>
    </source>
</reference>
<dbReference type="AlphaFoldDB" id="A0A7W8DZK8"/>